<feature type="transmembrane region" description="Helical" evidence="2">
    <location>
        <begin position="110"/>
        <end position="126"/>
    </location>
</feature>
<feature type="transmembrane region" description="Helical" evidence="2">
    <location>
        <begin position="82"/>
        <end position="103"/>
    </location>
</feature>
<keyword evidence="2" id="KW-1133">Transmembrane helix</keyword>
<dbReference type="Proteomes" id="UP000219435">
    <property type="component" value="Unassembled WGS sequence"/>
</dbReference>
<keyword evidence="2" id="KW-0472">Membrane</keyword>
<gene>
    <name evidence="4" type="ORF">SAMN05660748_0971</name>
</gene>
<proteinExistence type="predicted"/>
<reference evidence="5" key="1">
    <citation type="submission" date="2017-08" db="EMBL/GenBank/DDBJ databases">
        <authorList>
            <person name="Varghese N."/>
            <person name="Submissions S."/>
        </authorList>
    </citation>
    <scope>NUCLEOTIDE SEQUENCE [LARGE SCALE GENOMIC DNA]</scope>
    <source>
        <strain evidence="5">DSM 4725</strain>
    </source>
</reference>
<protein>
    <recommendedName>
        <fullName evidence="3">DUF7144 domain-containing protein</fullName>
    </recommendedName>
</protein>
<dbReference type="RefSeq" id="WP_217991442.1">
    <property type="nucleotide sequence ID" value="NZ_OBQI01000001.1"/>
</dbReference>
<feature type="region of interest" description="Disordered" evidence="1">
    <location>
        <begin position="1"/>
        <end position="32"/>
    </location>
</feature>
<feature type="compositionally biased region" description="Low complexity" evidence="1">
    <location>
        <begin position="1"/>
        <end position="14"/>
    </location>
</feature>
<keyword evidence="5" id="KW-1185">Reference proteome</keyword>
<sequence>MTETTRNQQDTTTTARPGVPAPRSPSAPQSRPSGWTGWVVFGGAMLILSGAFQVVLGLVALLDDGLFVVRPSGLVLDVDYTTWGWAHLAIGVLAILLGLGLLAGNLAARIVGVALAGVSALANLAFIPAYPIWSTIVIAVDVLIIYAIVVHGDELRSR</sequence>
<evidence type="ECO:0000313" key="4">
    <source>
        <dbReference type="EMBL" id="SOC47703.1"/>
    </source>
</evidence>
<organism evidence="4 5">
    <name type="scientific">Blastococcus aggregatus</name>
    <dbReference type="NCBI Taxonomy" id="38502"/>
    <lineage>
        <taxon>Bacteria</taxon>
        <taxon>Bacillati</taxon>
        <taxon>Actinomycetota</taxon>
        <taxon>Actinomycetes</taxon>
        <taxon>Geodermatophilales</taxon>
        <taxon>Geodermatophilaceae</taxon>
        <taxon>Blastococcus</taxon>
    </lineage>
</organism>
<dbReference type="EMBL" id="OBQI01000001">
    <property type="protein sequence ID" value="SOC47703.1"/>
    <property type="molecule type" value="Genomic_DNA"/>
</dbReference>
<evidence type="ECO:0000256" key="1">
    <source>
        <dbReference type="SAM" id="MobiDB-lite"/>
    </source>
</evidence>
<evidence type="ECO:0000259" key="3">
    <source>
        <dbReference type="Pfam" id="PF23636"/>
    </source>
</evidence>
<dbReference type="Pfam" id="PF23636">
    <property type="entry name" value="DUF7144"/>
    <property type="match status" value="1"/>
</dbReference>
<dbReference type="InterPro" id="IPR055568">
    <property type="entry name" value="DUF7144"/>
</dbReference>
<feature type="domain" description="DUF7144" evidence="3">
    <location>
        <begin position="38"/>
        <end position="152"/>
    </location>
</feature>
<dbReference type="AlphaFoldDB" id="A0A285V0Y3"/>
<feature type="transmembrane region" description="Helical" evidence="2">
    <location>
        <begin position="38"/>
        <end position="62"/>
    </location>
</feature>
<accession>A0A285V0Y3</accession>
<feature type="transmembrane region" description="Helical" evidence="2">
    <location>
        <begin position="132"/>
        <end position="150"/>
    </location>
</feature>
<name>A0A285V0Y3_9ACTN</name>
<keyword evidence="2" id="KW-0812">Transmembrane</keyword>
<evidence type="ECO:0000313" key="5">
    <source>
        <dbReference type="Proteomes" id="UP000219435"/>
    </source>
</evidence>
<evidence type="ECO:0000256" key="2">
    <source>
        <dbReference type="SAM" id="Phobius"/>
    </source>
</evidence>